<protein>
    <submittedName>
        <fullName evidence="2">Uncharacterized protein</fullName>
    </submittedName>
</protein>
<reference evidence="3" key="1">
    <citation type="journal article" date="2019" name="Int. J. Syst. Evol. Microbiol.">
        <title>The Global Catalogue of Microorganisms (GCM) 10K type strain sequencing project: providing services to taxonomists for standard genome sequencing and annotation.</title>
        <authorList>
            <consortium name="The Broad Institute Genomics Platform"/>
            <consortium name="The Broad Institute Genome Sequencing Center for Infectious Disease"/>
            <person name="Wu L."/>
            <person name="Ma J."/>
        </authorList>
    </citation>
    <scope>NUCLEOTIDE SEQUENCE [LARGE SCALE GENOMIC DNA]</scope>
    <source>
        <strain evidence="3">KCTC 32465</strain>
    </source>
</reference>
<sequence>MTTSNIWSKFHRPVKSKTAQKSAPTKRAPLTPKQEADLMHEVIGLSPFFEKFAVNSVALVEKRVAELKRRVRFLDDKTRETLKDRYGEGHEWRGLADENLLAIYACMMRLEMRLEWD</sequence>
<evidence type="ECO:0000313" key="2">
    <source>
        <dbReference type="EMBL" id="GHA41090.1"/>
    </source>
</evidence>
<gene>
    <name evidence="2" type="ORF">GCM10008927_01720</name>
</gene>
<feature type="region of interest" description="Disordered" evidence="1">
    <location>
        <begin position="1"/>
        <end position="32"/>
    </location>
</feature>
<comment type="caution">
    <text evidence="2">The sequence shown here is derived from an EMBL/GenBank/DDBJ whole genome shotgun (WGS) entry which is preliminary data.</text>
</comment>
<name>A0ABQ3CU36_9RHOB</name>
<dbReference type="EMBL" id="BMZF01000001">
    <property type="protein sequence ID" value="GHA41090.1"/>
    <property type="molecule type" value="Genomic_DNA"/>
</dbReference>
<organism evidence="2 3">
    <name type="scientific">Paramylibacter ulvae</name>
    <dbReference type="NCBI Taxonomy" id="1651968"/>
    <lineage>
        <taxon>Bacteria</taxon>
        <taxon>Pseudomonadati</taxon>
        <taxon>Pseudomonadota</taxon>
        <taxon>Alphaproteobacteria</taxon>
        <taxon>Rhodobacterales</taxon>
        <taxon>Paracoccaceae</taxon>
        <taxon>Paramylibacter</taxon>
    </lineage>
</organism>
<keyword evidence="3" id="KW-1185">Reference proteome</keyword>
<evidence type="ECO:0000256" key="1">
    <source>
        <dbReference type="SAM" id="MobiDB-lite"/>
    </source>
</evidence>
<evidence type="ECO:0000313" key="3">
    <source>
        <dbReference type="Proteomes" id="UP000634455"/>
    </source>
</evidence>
<dbReference type="RefSeq" id="WP_189638687.1">
    <property type="nucleotide sequence ID" value="NZ_BMZF01000001.1"/>
</dbReference>
<accession>A0ABQ3CU36</accession>
<proteinExistence type="predicted"/>
<dbReference type="Proteomes" id="UP000634455">
    <property type="component" value="Unassembled WGS sequence"/>
</dbReference>